<evidence type="ECO:0000313" key="1">
    <source>
        <dbReference type="EMBL" id="KAF7994993.1"/>
    </source>
</evidence>
<organism evidence="1 2">
    <name type="scientific">Aphidius gifuensis</name>
    <name type="common">Parasitoid wasp</name>
    <dbReference type="NCBI Taxonomy" id="684658"/>
    <lineage>
        <taxon>Eukaryota</taxon>
        <taxon>Metazoa</taxon>
        <taxon>Ecdysozoa</taxon>
        <taxon>Arthropoda</taxon>
        <taxon>Hexapoda</taxon>
        <taxon>Insecta</taxon>
        <taxon>Pterygota</taxon>
        <taxon>Neoptera</taxon>
        <taxon>Endopterygota</taxon>
        <taxon>Hymenoptera</taxon>
        <taxon>Apocrita</taxon>
        <taxon>Ichneumonoidea</taxon>
        <taxon>Braconidae</taxon>
        <taxon>Aphidiinae</taxon>
        <taxon>Aphidius</taxon>
    </lineage>
</organism>
<proteinExistence type="predicted"/>
<protein>
    <submittedName>
        <fullName evidence="1">Uncharacterized protein</fullName>
    </submittedName>
</protein>
<evidence type="ECO:0000313" key="2">
    <source>
        <dbReference type="Proteomes" id="UP000639338"/>
    </source>
</evidence>
<dbReference type="AlphaFoldDB" id="A0A834XWV5"/>
<dbReference type="GO" id="GO:0000724">
    <property type="term" value="P:double-strand break repair via homologous recombination"/>
    <property type="evidence" value="ECO:0007669"/>
    <property type="project" value="TreeGrafter"/>
</dbReference>
<gene>
    <name evidence="1" type="ORF">HCN44_004465</name>
</gene>
<dbReference type="OrthoDB" id="67296at2759"/>
<accession>A0A834XWV5</accession>
<dbReference type="Proteomes" id="UP000639338">
    <property type="component" value="Unassembled WGS sequence"/>
</dbReference>
<name>A0A834XWV5_APHGI</name>
<dbReference type="GO" id="GO:0097196">
    <property type="term" value="C:Shu complex"/>
    <property type="evidence" value="ECO:0007669"/>
    <property type="project" value="TreeGrafter"/>
</dbReference>
<reference evidence="1 2" key="1">
    <citation type="submission" date="2020-08" db="EMBL/GenBank/DDBJ databases">
        <title>Aphidius gifuensis genome sequencing and assembly.</title>
        <authorList>
            <person name="Du Z."/>
        </authorList>
    </citation>
    <scope>NUCLEOTIDE SEQUENCE [LARGE SCALE GENOMIC DNA]</scope>
    <source>
        <strain evidence="1">YNYX2018</strain>
        <tissue evidence="1">Adults</tissue>
    </source>
</reference>
<dbReference type="GO" id="GO:0003697">
    <property type="term" value="F:single-stranded DNA binding"/>
    <property type="evidence" value="ECO:0007669"/>
    <property type="project" value="TreeGrafter"/>
</dbReference>
<dbReference type="PANTHER" id="PTHR28653">
    <property type="match status" value="1"/>
</dbReference>
<dbReference type="EMBL" id="JACMRX010000002">
    <property type="protein sequence ID" value="KAF7994993.1"/>
    <property type="molecule type" value="Genomic_DNA"/>
</dbReference>
<dbReference type="PANTHER" id="PTHR28653:SF1">
    <property type="entry name" value="ATPASE SWSAP1"/>
    <property type="match status" value="1"/>
</dbReference>
<keyword evidence="2" id="KW-1185">Reference proteome</keyword>
<sequence length="219" mass="25541">MFSIENSTKSILLCGPPSITRTFMFESAIHWAEKDQRVFYITPAPLTSIPAKYHDRNDLIPTTFNMIRFMHLSSYESLVEQLVNIHTFEVRPSVLLIDRLDTYIQIKDPKVKEQHEVHIARLCAIIHDSMNACSRLKKVQVHICVSVSPDNFKTNIYQHYFDSIWRFDKNNEGIVELKKIKGDLDYQDVFRYEKYVDGTVILNSVLELCKNNSSTHKIT</sequence>
<comment type="caution">
    <text evidence="1">The sequence shown here is derived from an EMBL/GenBank/DDBJ whole genome shotgun (WGS) entry which is preliminary data.</text>
</comment>